<dbReference type="NCBIfam" id="TIGR02532">
    <property type="entry name" value="IV_pilin_GFxxxE"/>
    <property type="match status" value="1"/>
</dbReference>
<keyword evidence="3" id="KW-1185">Reference proteome</keyword>
<accession>A0ABU7I143</accession>
<sequence length="133" mass="14163">MQSGLSLIEVLIVAALVGMLAGIAYPSYSEMVRKAARTEIAGILYESAQHLEQHHSRTGRYLDSDAAVVPLPDGSAHYSLHARREADSYLLSATRRPGGSMAFDACGDFELDHRGVRANPGSSTEAGDACWGG</sequence>
<keyword evidence="1" id="KW-1133">Transmembrane helix</keyword>
<protein>
    <submittedName>
        <fullName evidence="2">Type IV pilin protein</fullName>
    </submittedName>
</protein>
<dbReference type="InterPro" id="IPR012902">
    <property type="entry name" value="N_methyl_site"/>
</dbReference>
<proteinExistence type="predicted"/>
<dbReference type="InterPro" id="IPR045584">
    <property type="entry name" value="Pilin-like"/>
</dbReference>
<name>A0ABU7I143_9PSED</name>
<dbReference type="Proteomes" id="UP001335100">
    <property type="component" value="Unassembled WGS sequence"/>
</dbReference>
<dbReference type="SUPFAM" id="SSF54523">
    <property type="entry name" value="Pili subunits"/>
    <property type="match status" value="1"/>
</dbReference>
<dbReference type="PROSITE" id="PS00409">
    <property type="entry name" value="PROKAR_NTER_METHYL"/>
    <property type="match status" value="1"/>
</dbReference>
<dbReference type="InterPro" id="IPR031982">
    <property type="entry name" value="PilE-like"/>
</dbReference>
<organism evidence="2 3">
    <name type="scientific">Pseudomonas ulcerans</name>
    <dbReference type="NCBI Taxonomy" id="3115852"/>
    <lineage>
        <taxon>Bacteria</taxon>
        <taxon>Pseudomonadati</taxon>
        <taxon>Pseudomonadota</taxon>
        <taxon>Gammaproteobacteria</taxon>
        <taxon>Pseudomonadales</taxon>
        <taxon>Pseudomonadaceae</taxon>
        <taxon>Pseudomonas</taxon>
    </lineage>
</organism>
<dbReference type="Gene3D" id="3.30.700.10">
    <property type="entry name" value="Glycoprotein, Type 4 Pilin"/>
    <property type="match status" value="1"/>
</dbReference>
<dbReference type="EMBL" id="JAZDQJ010000067">
    <property type="protein sequence ID" value="MEE1937547.1"/>
    <property type="molecule type" value="Genomic_DNA"/>
</dbReference>
<comment type="caution">
    <text evidence="2">The sequence shown here is derived from an EMBL/GenBank/DDBJ whole genome shotgun (WGS) entry which is preliminary data.</text>
</comment>
<evidence type="ECO:0000256" key="1">
    <source>
        <dbReference type="SAM" id="Phobius"/>
    </source>
</evidence>
<keyword evidence="1" id="KW-0472">Membrane</keyword>
<dbReference type="Pfam" id="PF16732">
    <property type="entry name" value="ComP_DUS"/>
    <property type="match status" value="1"/>
</dbReference>
<keyword evidence="1" id="KW-0812">Transmembrane</keyword>
<reference evidence="2 3" key="1">
    <citation type="submission" date="2024-01" db="EMBL/GenBank/DDBJ databases">
        <title>Unpublished Manusciprt.</title>
        <authorList>
            <person name="Duman M."/>
            <person name="Valdes E.G."/>
            <person name="Ajmi N."/>
            <person name="Altun S."/>
            <person name="Saticioglu I.B."/>
        </authorList>
    </citation>
    <scope>NUCLEOTIDE SEQUENCE [LARGE SCALE GENOMIC DNA]</scope>
    <source>
        <strain evidence="2 3">148P</strain>
    </source>
</reference>
<evidence type="ECO:0000313" key="2">
    <source>
        <dbReference type="EMBL" id="MEE1937547.1"/>
    </source>
</evidence>
<gene>
    <name evidence="2" type="ORF">V0R50_30335</name>
</gene>
<dbReference type="Pfam" id="PF07963">
    <property type="entry name" value="N_methyl"/>
    <property type="match status" value="1"/>
</dbReference>
<feature type="transmembrane region" description="Helical" evidence="1">
    <location>
        <begin position="6"/>
        <end position="28"/>
    </location>
</feature>
<evidence type="ECO:0000313" key="3">
    <source>
        <dbReference type="Proteomes" id="UP001335100"/>
    </source>
</evidence>